<comment type="caution">
    <text evidence="2">The sequence shown here is derived from an EMBL/GenBank/DDBJ whole genome shotgun (WGS) entry which is preliminary data.</text>
</comment>
<evidence type="ECO:0000256" key="1">
    <source>
        <dbReference type="SAM" id="MobiDB-lite"/>
    </source>
</evidence>
<accession>A0A7C8M301</accession>
<proteinExistence type="predicted"/>
<organism evidence="2 3">
    <name type="scientific">Massariosphaeria phaeospora</name>
    <dbReference type="NCBI Taxonomy" id="100035"/>
    <lineage>
        <taxon>Eukaryota</taxon>
        <taxon>Fungi</taxon>
        <taxon>Dikarya</taxon>
        <taxon>Ascomycota</taxon>
        <taxon>Pezizomycotina</taxon>
        <taxon>Dothideomycetes</taxon>
        <taxon>Pleosporomycetidae</taxon>
        <taxon>Pleosporales</taxon>
        <taxon>Pleosporales incertae sedis</taxon>
        <taxon>Massariosphaeria</taxon>
    </lineage>
</organism>
<reference evidence="2 3" key="1">
    <citation type="submission" date="2020-01" db="EMBL/GenBank/DDBJ databases">
        <authorList>
            <consortium name="DOE Joint Genome Institute"/>
            <person name="Haridas S."/>
            <person name="Albert R."/>
            <person name="Binder M."/>
            <person name="Bloem J."/>
            <person name="Labutti K."/>
            <person name="Salamov A."/>
            <person name="Andreopoulos B."/>
            <person name="Baker S.E."/>
            <person name="Barry K."/>
            <person name="Bills G."/>
            <person name="Bluhm B.H."/>
            <person name="Cannon C."/>
            <person name="Castanera R."/>
            <person name="Culley D.E."/>
            <person name="Daum C."/>
            <person name="Ezra D."/>
            <person name="Gonzalez J.B."/>
            <person name="Henrissat B."/>
            <person name="Kuo A."/>
            <person name="Liang C."/>
            <person name="Lipzen A."/>
            <person name="Lutzoni F."/>
            <person name="Magnuson J."/>
            <person name="Mondo S."/>
            <person name="Nolan M."/>
            <person name="Ohm R."/>
            <person name="Pangilinan J."/>
            <person name="Park H.-J.H."/>
            <person name="Ramirez L."/>
            <person name="Alfaro M."/>
            <person name="Sun H."/>
            <person name="Tritt A."/>
            <person name="Yoshinaga Y."/>
            <person name="Zwiers L.-H.L."/>
            <person name="Turgeon B.G."/>
            <person name="Goodwin S.B."/>
            <person name="Spatafora J.W."/>
            <person name="Crous P.W."/>
            <person name="Grigoriev I.V."/>
        </authorList>
    </citation>
    <scope>NUCLEOTIDE SEQUENCE [LARGE SCALE GENOMIC DNA]</scope>
    <source>
        <strain evidence="2 3">CBS 611.86</strain>
    </source>
</reference>
<sequence>MGGEPGEGPSDASISTQQTTAALTHNLEGIYTRPRPSLKNPFPSSTQLRKIHNPKTTLPSPTQNSHHTEPTQYRLSLRNLPTRAPLHFLPFPSIHPPFSPAHPAPDCSPVPYTYYVDTC</sequence>
<keyword evidence="3" id="KW-1185">Reference proteome</keyword>
<dbReference type="AlphaFoldDB" id="A0A7C8M301"/>
<name>A0A7C8M301_9PLEO</name>
<evidence type="ECO:0000313" key="2">
    <source>
        <dbReference type="EMBL" id="KAF2866559.1"/>
    </source>
</evidence>
<feature type="compositionally biased region" description="Polar residues" evidence="1">
    <location>
        <begin position="42"/>
        <end position="72"/>
    </location>
</feature>
<evidence type="ECO:0000313" key="3">
    <source>
        <dbReference type="Proteomes" id="UP000481861"/>
    </source>
</evidence>
<gene>
    <name evidence="2" type="ORF">BDV95DRAFT_203022</name>
</gene>
<dbReference type="EMBL" id="JAADJZ010000027">
    <property type="protein sequence ID" value="KAF2866559.1"/>
    <property type="molecule type" value="Genomic_DNA"/>
</dbReference>
<protein>
    <submittedName>
        <fullName evidence="2">Uncharacterized protein</fullName>
    </submittedName>
</protein>
<feature type="region of interest" description="Disordered" evidence="1">
    <location>
        <begin position="1"/>
        <end position="72"/>
    </location>
</feature>
<feature type="compositionally biased region" description="Polar residues" evidence="1">
    <location>
        <begin position="12"/>
        <end position="23"/>
    </location>
</feature>
<dbReference type="Proteomes" id="UP000481861">
    <property type="component" value="Unassembled WGS sequence"/>
</dbReference>